<sequence length="426" mass="48933">MDVDKPIWRMSGENLSRRLNRQVGFSTPEIDDDSAMEEKQRPIHILKKKLSPYLEDLFKKKSSAREKALRTLVAEFESNVRYEFAENNFVTLVHRCQNCLKRGSASEIDLALQLIGLVVLTLGAGDDAHEIYEESLVFLPQLLNYKLSHSVKVMECLSIVTLVAARDFVDTERSMEIIWQFMNQESKSKGTKHPSSRTAAAISAWALLLSNINRWSIDHKKWKGLIPYLLKQLEENDEHVNAASIEALAIIFENGSLEKFSNQAEEYENTKNMKDDIMKHVKRACNGTKQDASKILEDDYNKTTSLTLCGTRLTFSTWSQLKQISYIRRFLGYGFTKHMMENEHLHNIFNFVPATKTSGVELYIPEFEKVVVRVFLPDVRRETCSKRMNMSPSSLVSKGRTKLMNKYRSLAEETKAGHYIADEDLD</sequence>
<dbReference type="Proteomes" id="UP000187609">
    <property type="component" value="Unassembled WGS sequence"/>
</dbReference>
<comment type="caution">
    <text evidence="3">The sequence shown here is derived from an EMBL/GenBank/DDBJ whole genome shotgun (WGS) entry which is preliminary data.</text>
</comment>
<dbReference type="InterPro" id="IPR016024">
    <property type="entry name" value="ARM-type_fold"/>
</dbReference>
<gene>
    <name evidence="3" type="ORF">A4A49_24288</name>
</gene>
<evidence type="ECO:0000313" key="4">
    <source>
        <dbReference type="Proteomes" id="UP000187609"/>
    </source>
</evidence>
<dbReference type="InterPro" id="IPR007701">
    <property type="entry name" value="Interferon-rel_develop_reg_N"/>
</dbReference>
<dbReference type="InterPro" id="IPR039777">
    <property type="entry name" value="IFRD"/>
</dbReference>
<dbReference type="OMA" id="KVSTWAK"/>
<organism evidence="3 4">
    <name type="scientific">Nicotiana attenuata</name>
    <name type="common">Coyote tobacco</name>
    <dbReference type="NCBI Taxonomy" id="49451"/>
    <lineage>
        <taxon>Eukaryota</taxon>
        <taxon>Viridiplantae</taxon>
        <taxon>Streptophyta</taxon>
        <taxon>Embryophyta</taxon>
        <taxon>Tracheophyta</taxon>
        <taxon>Spermatophyta</taxon>
        <taxon>Magnoliopsida</taxon>
        <taxon>eudicotyledons</taxon>
        <taxon>Gunneridae</taxon>
        <taxon>Pentapetalae</taxon>
        <taxon>asterids</taxon>
        <taxon>lamiids</taxon>
        <taxon>Solanales</taxon>
        <taxon>Solanaceae</taxon>
        <taxon>Nicotianoideae</taxon>
        <taxon>Nicotianeae</taxon>
        <taxon>Nicotiana</taxon>
    </lineage>
</organism>
<dbReference type="Pfam" id="PF05004">
    <property type="entry name" value="IFRD"/>
    <property type="match status" value="1"/>
</dbReference>
<protein>
    <recommendedName>
        <fullName evidence="2">Interferon-related developmental regulator N-terminal domain-containing protein</fullName>
    </recommendedName>
</protein>
<evidence type="ECO:0000256" key="1">
    <source>
        <dbReference type="ARBA" id="ARBA00008828"/>
    </source>
</evidence>
<evidence type="ECO:0000313" key="3">
    <source>
        <dbReference type="EMBL" id="OIT28228.1"/>
    </source>
</evidence>
<dbReference type="STRING" id="49451.A0A1J6KHU5"/>
<dbReference type="AlphaFoldDB" id="A0A1J6KHU5"/>
<dbReference type="Gramene" id="OIT28228">
    <property type="protein sequence ID" value="OIT28228"/>
    <property type="gene ID" value="A4A49_24288"/>
</dbReference>
<accession>A0A1J6KHU5</accession>
<dbReference type="OrthoDB" id="686784at2759"/>
<dbReference type="SUPFAM" id="SSF48371">
    <property type="entry name" value="ARM repeat"/>
    <property type="match status" value="1"/>
</dbReference>
<proteinExistence type="inferred from homology"/>
<dbReference type="PANTHER" id="PTHR12354">
    <property type="entry name" value="INTERFERON-RELATED DEVELOPMENTAL REGULATOR"/>
    <property type="match status" value="1"/>
</dbReference>
<dbReference type="EMBL" id="MJEQ01002130">
    <property type="protein sequence ID" value="OIT28228.1"/>
    <property type="molecule type" value="Genomic_DNA"/>
</dbReference>
<dbReference type="SMR" id="A0A1J6KHU5"/>
<dbReference type="PANTHER" id="PTHR12354:SF15">
    <property type="entry name" value="INTERFERON-RELATED DEVELOPMENTAL REGULATOR N-TERMINAL DOMAIN-CONTAINING PROTEIN"/>
    <property type="match status" value="1"/>
</dbReference>
<name>A0A1J6KHU5_NICAT</name>
<evidence type="ECO:0000259" key="2">
    <source>
        <dbReference type="Pfam" id="PF05004"/>
    </source>
</evidence>
<dbReference type="InterPro" id="IPR011989">
    <property type="entry name" value="ARM-like"/>
</dbReference>
<dbReference type="Gene3D" id="1.25.10.10">
    <property type="entry name" value="Leucine-rich Repeat Variant"/>
    <property type="match status" value="1"/>
</dbReference>
<keyword evidence="4" id="KW-1185">Reference proteome</keyword>
<dbReference type="KEGG" id="nau:109212920"/>
<feature type="domain" description="Interferon-related developmental regulator N-terminal" evidence="2">
    <location>
        <begin position="33"/>
        <end position="289"/>
    </location>
</feature>
<comment type="similarity">
    <text evidence="1">Belongs to the IFRD family.</text>
</comment>
<reference evidence="3" key="1">
    <citation type="submission" date="2016-11" db="EMBL/GenBank/DDBJ databases">
        <title>The genome of Nicotiana attenuata.</title>
        <authorList>
            <person name="Xu S."/>
            <person name="Brockmoeller T."/>
            <person name="Gaquerel E."/>
            <person name="Navarro A."/>
            <person name="Kuhl H."/>
            <person name="Gase K."/>
            <person name="Ling Z."/>
            <person name="Zhou W."/>
            <person name="Kreitzer C."/>
            <person name="Stanke M."/>
            <person name="Tang H."/>
            <person name="Lyons E."/>
            <person name="Pandey P."/>
            <person name="Pandey S.P."/>
            <person name="Timmermann B."/>
            <person name="Baldwin I.T."/>
        </authorList>
    </citation>
    <scope>NUCLEOTIDE SEQUENCE [LARGE SCALE GENOMIC DNA]</scope>
    <source>
        <strain evidence="3">UT</strain>
    </source>
</reference>